<proteinExistence type="predicted"/>
<dbReference type="AlphaFoldDB" id="A0A504YGA0"/>
<organism evidence="1 2">
    <name type="scientific">Fasciola gigantica</name>
    <name type="common">Giant liver fluke</name>
    <dbReference type="NCBI Taxonomy" id="46835"/>
    <lineage>
        <taxon>Eukaryota</taxon>
        <taxon>Metazoa</taxon>
        <taxon>Spiralia</taxon>
        <taxon>Lophotrochozoa</taxon>
        <taxon>Platyhelminthes</taxon>
        <taxon>Trematoda</taxon>
        <taxon>Digenea</taxon>
        <taxon>Plagiorchiida</taxon>
        <taxon>Echinostomata</taxon>
        <taxon>Echinostomatoidea</taxon>
        <taxon>Fasciolidae</taxon>
        <taxon>Fasciola</taxon>
    </lineage>
</organism>
<accession>A0A504YGA0</accession>
<evidence type="ECO:0000313" key="1">
    <source>
        <dbReference type="EMBL" id="TPP56940.1"/>
    </source>
</evidence>
<dbReference type="EMBL" id="SUNJ01013903">
    <property type="protein sequence ID" value="TPP56940.1"/>
    <property type="molecule type" value="Genomic_DNA"/>
</dbReference>
<comment type="caution">
    <text evidence="1">The sequence shown here is derived from an EMBL/GenBank/DDBJ whole genome shotgun (WGS) entry which is preliminary data.</text>
</comment>
<sequence>LTTKAFEIELEIEQNHWELQVTKDENHYSAWSPTCRKFLEATAMVNEVIRNNLIGCRSSEGGTKTQMTIYMALSPTDLTAESFIPCKTNYFTQWKIAISKKFKIHTDNIQFLSNTRSVNLQVMGILADVEQEAGLVESLDLLSEEDKMDVKVYLTRWMQFMNERDKLIGFRISFHGDDAAAVDVGLLFDVTNQTELNMNKIVEELSYIAERYQGPVKLTGCELTKATYKKFTNCDNENRRLFRIQYIS</sequence>
<gene>
    <name evidence="1" type="ORF">FGIG_01263</name>
</gene>
<reference evidence="1 2" key="1">
    <citation type="submission" date="2019-04" db="EMBL/GenBank/DDBJ databases">
        <title>Annotation for the trematode Fasciola gigantica.</title>
        <authorList>
            <person name="Choi Y.-J."/>
        </authorList>
    </citation>
    <scope>NUCLEOTIDE SEQUENCE [LARGE SCALE GENOMIC DNA]</scope>
    <source>
        <strain evidence="1">Uganda_cow_1</strain>
    </source>
</reference>
<evidence type="ECO:0000313" key="2">
    <source>
        <dbReference type="Proteomes" id="UP000316759"/>
    </source>
</evidence>
<dbReference type="Proteomes" id="UP000316759">
    <property type="component" value="Unassembled WGS sequence"/>
</dbReference>
<name>A0A504YGA0_FASGI</name>
<protein>
    <submittedName>
        <fullName evidence="1">Uncharacterized protein</fullName>
    </submittedName>
</protein>
<feature type="non-terminal residue" evidence="1">
    <location>
        <position position="1"/>
    </location>
</feature>
<keyword evidence="2" id="KW-1185">Reference proteome</keyword>